<feature type="non-terminal residue" evidence="2">
    <location>
        <position position="1"/>
    </location>
</feature>
<dbReference type="Proteomes" id="UP000268093">
    <property type="component" value="Unassembled WGS sequence"/>
</dbReference>
<name>A0A433A0R9_9FUNG</name>
<protein>
    <submittedName>
        <fullName evidence="2">Uncharacterized protein</fullName>
    </submittedName>
</protein>
<feature type="compositionally biased region" description="Basic and acidic residues" evidence="1">
    <location>
        <begin position="320"/>
        <end position="331"/>
    </location>
</feature>
<feature type="region of interest" description="Disordered" evidence="1">
    <location>
        <begin position="301"/>
        <end position="368"/>
    </location>
</feature>
<feature type="region of interest" description="Disordered" evidence="1">
    <location>
        <begin position="46"/>
        <end position="130"/>
    </location>
</feature>
<sequence>VGRTVVAVNLGLLVTVDKGRLASEDDFHLLKGPALGLRVEEVNGEGHNDTEAHQQDVDTPGDAVHKKRGDVADNEVKEPVGSGGDGSGLGADAERVDLAGVDPADGAPGIGEGHDEDVDENNDGVGGTGMASEIDALTTVVVVNGLADASHDGSDDQHRSTHDRSAGDESPATAPPVNVQDSGNGSKHVEDTVDASGEEGGGGTLETGLLEDGRGVVHDGVYTSQLLEDLNENTKDEAAEDGSLEKLRVAADGLFALNTDGFLDFVELLLDQGVVLVPVAVETGEDDPSILITIFVEQPTGGIGHEEHTDGEDESGGGLDTERNAPRDSALHKRGAVVNPERNQDTDGNGPLLEGDQTTTDFLGGNLGLVERDLEETIR</sequence>
<feature type="compositionally biased region" description="Basic and acidic residues" evidence="1">
    <location>
        <begin position="46"/>
        <end position="56"/>
    </location>
</feature>
<evidence type="ECO:0000313" key="2">
    <source>
        <dbReference type="EMBL" id="RUO96330.1"/>
    </source>
</evidence>
<keyword evidence="3" id="KW-1185">Reference proteome</keyword>
<feature type="compositionally biased region" description="Basic and acidic residues" evidence="1">
    <location>
        <begin position="69"/>
        <end position="78"/>
    </location>
</feature>
<accession>A0A433A0R9</accession>
<evidence type="ECO:0000313" key="3">
    <source>
        <dbReference type="Proteomes" id="UP000268093"/>
    </source>
</evidence>
<gene>
    <name evidence="2" type="ORF">BC936DRAFT_142198</name>
</gene>
<evidence type="ECO:0000256" key="1">
    <source>
        <dbReference type="SAM" id="MobiDB-lite"/>
    </source>
</evidence>
<proteinExistence type="predicted"/>
<organism evidence="2 3">
    <name type="scientific">Jimgerdemannia flammicorona</name>
    <dbReference type="NCBI Taxonomy" id="994334"/>
    <lineage>
        <taxon>Eukaryota</taxon>
        <taxon>Fungi</taxon>
        <taxon>Fungi incertae sedis</taxon>
        <taxon>Mucoromycota</taxon>
        <taxon>Mucoromycotina</taxon>
        <taxon>Endogonomycetes</taxon>
        <taxon>Endogonales</taxon>
        <taxon>Endogonaceae</taxon>
        <taxon>Jimgerdemannia</taxon>
    </lineage>
</organism>
<feature type="region of interest" description="Disordered" evidence="1">
    <location>
        <begin position="148"/>
        <end position="212"/>
    </location>
</feature>
<comment type="caution">
    <text evidence="2">The sequence shown here is derived from an EMBL/GenBank/DDBJ whole genome shotgun (WGS) entry which is preliminary data.</text>
</comment>
<dbReference type="AlphaFoldDB" id="A0A433A0R9"/>
<reference evidence="2 3" key="1">
    <citation type="journal article" date="2018" name="New Phytol.">
        <title>Phylogenomics of Endogonaceae and evolution of mycorrhizas within Mucoromycota.</title>
        <authorList>
            <person name="Chang Y."/>
            <person name="Desiro A."/>
            <person name="Na H."/>
            <person name="Sandor L."/>
            <person name="Lipzen A."/>
            <person name="Clum A."/>
            <person name="Barry K."/>
            <person name="Grigoriev I.V."/>
            <person name="Martin F.M."/>
            <person name="Stajich J.E."/>
            <person name="Smith M.E."/>
            <person name="Bonito G."/>
            <person name="Spatafora J.W."/>
        </authorList>
    </citation>
    <scope>NUCLEOTIDE SEQUENCE [LARGE SCALE GENOMIC DNA]</scope>
    <source>
        <strain evidence="2 3">GMNB39</strain>
    </source>
</reference>
<feature type="compositionally biased region" description="Basic and acidic residues" evidence="1">
    <location>
        <begin position="149"/>
        <end position="167"/>
    </location>
</feature>
<dbReference type="EMBL" id="RBNI01021950">
    <property type="protein sequence ID" value="RUO96330.1"/>
    <property type="molecule type" value="Genomic_DNA"/>
</dbReference>